<reference evidence="2" key="1">
    <citation type="journal article" date="2019" name="Int. J. Syst. Evol. Microbiol.">
        <title>The Global Catalogue of Microorganisms (GCM) 10K type strain sequencing project: providing services to taxonomists for standard genome sequencing and annotation.</title>
        <authorList>
            <consortium name="The Broad Institute Genomics Platform"/>
            <consortium name="The Broad Institute Genome Sequencing Center for Infectious Disease"/>
            <person name="Wu L."/>
            <person name="Ma J."/>
        </authorList>
    </citation>
    <scope>NUCLEOTIDE SEQUENCE [LARGE SCALE GENOMIC DNA]</scope>
    <source>
        <strain evidence="2">CGMCC 1.12449</strain>
    </source>
</reference>
<organism evidence="1 2">
    <name type="scientific">Sphingorhabdus buctiana</name>
    <dbReference type="NCBI Taxonomy" id="1508805"/>
    <lineage>
        <taxon>Bacteria</taxon>
        <taxon>Pseudomonadati</taxon>
        <taxon>Pseudomonadota</taxon>
        <taxon>Alphaproteobacteria</taxon>
        <taxon>Sphingomonadales</taxon>
        <taxon>Sphingomonadaceae</taxon>
        <taxon>Sphingorhabdus</taxon>
    </lineage>
</organism>
<gene>
    <name evidence="1" type="ORF">ACFSAG_14100</name>
</gene>
<comment type="caution">
    <text evidence="1">The sequence shown here is derived from an EMBL/GenBank/DDBJ whole genome shotgun (WGS) entry which is preliminary data.</text>
</comment>
<dbReference type="EMBL" id="JBHUEL010000011">
    <property type="protein sequence ID" value="MFD1767975.1"/>
    <property type="molecule type" value="Genomic_DNA"/>
</dbReference>
<accession>A0ABW4MG99</accession>
<dbReference type="RefSeq" id="WP_381516072.1">
    <property type="nucleotide sequence ID" value="NZ_JBHUEL010000011.1"/>
</dbReference>
<proteinExistence type="predicted"/>
<dbReference type="Proteomes" id="UP001597215">
    <property type="component" value="Unassembled WGS sequence"/>
</dbReference>
<evidence type="ECO:0000313" key="2">
    <source>
        <dbReference type="Proteomes" id="UP001597215"/>
    </source>
</evidence>
<name>A0ABW4MG99_9SPHN</name>
<keyword evidence="2" id="KW-1185">Reference proteome</keyword>
<sequence>MGSHTVTIKQERGFVRLIVQPVPPEGTGLPSTYSSLHLAQEAAERLHRERGWMFKGNGHAN</sequence>
<protein>
    <recommendedName>
        <fullName evidence="3">WGR domain-containing protein</fullName>
    </recommendedName>
</protein>
<evidence type="ECO:0008006" key="3">
    <source>
        <dbReference type="Google" id="ProtNLM"/>
    </source>
</evidence>
<evidence type="ECO:0000313" key="1">
    <source>
        <dbReference type="EMBL" id="MFD1767975.1"/>
    </source>
</evidence>